<dbReference type="InterPro" id="IPR011011">
    <property type="entry name" value="Znf_FYVE_PHD"/>
</dbReference>
<dbReference type="OrthoDB" id="1903104at2759"/>
<dbReference type="InterPro" id="IPR019786">
    <property type="entry name" value="Zinc_finger_PHD-type_CS"/>
</dbReference>
<dbReference type="InterPro" id="IPR019787">
    <property type="entry name" value="Znf_PHD-finger"/>
</dbReference>
<name>C5LAN0_PERM5</name>
<dbReference type="PANTHER" id="PTHR47181">
    <property type="entry name" value="BRCA1 C TERMINUS DOMAIN CONTAINING PROTEIN, EXPRESSED"/>
    <property type="match status" value="1"/>
</dbReference>
<dbReference type="PROSITE" id="PS50016">
    <property type="entry name" value="ZF_PHD_2"/>
    <property type="match status" value="1"/>
</dbReference>
<feature type="non-terminal residue" evidence="6">
    <location>
        <position position="1"/>
    </location>
</feature>
<dbReference type="Proteomes" id="UP000007800">
    <property type="component" value="Unassembled WGS sequence"/>
</dbReference>
<reference evidence="6 7" key="1">
    <citation type="submission" date="2008-07" db="EMBL/GenBank/DDBJ databases">
        <authorList>
            <person name="El-Sayed N."/>
            <person name="Caler E."/>
            <person name="Inman J."/>
            <person name="Amedeo P."/>
            <person name="Hass B."/>
            <person name="Wortman J."/>
        </authorList>
    </citation>
    <scope>NUCLEOTIDE SEQUENCE [LARGE SCALE GENOMIC DNA]</scope>
    <source>
        <strain evidence="7">ATCC 50983 / TXsc</strain>
    </source>
</reference>
<dbReference type="Pfam" id="PF00628">
    <property type="entry name" value="PHD"/>
    <property type="match status" value="1"/>
</dbReference>
<dbReference type="SMART" id="SM00249">
    <property type="entry name" value="PHD"/>
    <property type="match status" value="2"/>
</dbReference>
<keyword evidence="2 4" id="KW-0863">Zinc-finger</keyword>
<dbReference type="InterPro" id="IPR013083">
    <property type="entry name" value="Znf_RING/FYVE/PHD"/>
</dbReference>
<evidence type="ECO:0000259" key="5">
    <source>
        <dbReference type="PROSITE" id="PS50016"/>
    </source>
</evidence>
<proteinExistence type="predicted"/>
<feature type="non-terminal residue" evidence="6">
    <location>
        <position position="242"/>
    </location>
</feature>
<evidence type="ECO:0000256" key="3">
    <source>
        <dbReference type="ARBA" id="ARBA00022833"/>
    </source>
</evidence>
<evidence type="ECO:0000313" key="6">
    <source>
        <dbReference type="EMBL" id="EER06486.1"/>
    </source>
</evidence>
<evidence type="ECO:0000256" key="2">
    <source>
        <dbReference type="ARBA" id="ARBA00022771"/>
    </source>
</evidence>
<dbReference type="AlphaFoldDB" id="C5LAN0"/>
<keyword evidence="7" id="KW-1185">Reference proteome</keyword>
<feature type="domain" description="PHD-type" evidence="5">
    <location>
        <begin position="12"/>
        <end position="66"/>
    </location>
</feature>
<keyword evidence="3" id="KW-0862">Zinc</keyword>
<keyword evidence="1" id="KW-0479">Metal-binding</keyword>
<dbReference type="InterPro" id="IPR044254">
    <property type="entry name" value="At4g02110-like"/>
</dbReference>
<accession>C5LAN0</accession>
<sequence>PSRESAVVVDDDVPCTHCGLTCWCDGDEILLCDGPGCSNAYHLRCTRPILQSVPTTTWYCPSCTSEQSNTISVTEEEPSDDMDVACEECHIRWWDEGNEIILCARYESHGCRVGCHLKCHRPKLIEIPKGDWFCAEHAPGGGARPNTERTVTVHLPPGAKGTCLKPSRAWLKGHCGDAGQPIWDAGFMNECTICGQWFSRGGYLEHAKCDTPIKPTDGNRLANGEMTNSLVEWEPGYPGYPG</sequence>
<dbReference type="Gene3D" id="3.30.40.10">
    <property type="entry name" value="Zinc/RING finger domain, C3HC4 (zinc finger)"/>
    <property type="match status" value="2"/>
</dbReference>
<dbReference type="GeneID" id="9065674"/>
<dbReference type="PANTHER" id="PTHR47181:SF2">
    <property type="entry name" value="BRCA1 C TERMINUS DOMAIN CONTAINING PROTEIN, EXPRESSED"/>
    <property type="match status" value="1"/>
</dbReference>
<organism evidence="7">
    <name type="scientific">Perkinsus marinus (strain ATCC 50983 / TXsc)</name>
    <dbReference type="NCBI Taxonomy" id="423536"/>
    <lineage>
        <taxon>Eukaryota</taxon>
        <taxon>Sar</taxon>
        <taxon>Alveolata</taxon>
        <taxon>Perkinsozoa</taxon>
        <taxon>Perkinsea</taxon>
        <taxon>Perkinsida</taxon>
        <taxon>Perkinsidae</taxon>
        <taxon>Perkinsus</taxon>
    </lineage>
</organism>
<evidence type="ECO:0000313" key="7">
    <source>
        <dbReference type="Proteomes" id="UP000007800"/>
    </source>
</evidence>
<protein>
    <recommendedName>
        <fullName evidence="5">PHD-type domain-containing protein</fullName>
    </recommendedName>
</protein>
<dbReference type="SUPFAM" id="SSF57903">
    <property type="entry name" value="FYVE/PHD zinc finger"/>
    <property type="match status" value="2"/>
</dbReference>
<evidence type="ECO:0000256" key="4">
    <source>
        <dbReference type="PROSITE-ProRule" id="PRU00146"/>
    </source>
</evidence>
<dbReference type="RefSeq" id="XP_002774670.1">
    <property type="nucleotide sequence ID" value="XM_002774624.1"/>
</dbReference>
<dbReference type="InParanoid" id="C5LAN0"/>
<dbReference type="InterPro" id="IPR001965">
    <property type="entry name" value="Znf_PHD"/>
</dbReference>
<gene>
    <name evidence="6" type="ORF">Pmar_PMAR006298</name>
</gene>
<dbReference type="GO" id="GO:0008270">
    <property type="term" value="F:zinc ion binding"/>
    <property type="evidence" value="ECO:0007669"/>
    <property type="project" value="UniProtKB-KW"/>
</dbReference>
<evidence type="ECO:0000256" key="1">
    <source>
        <dbReference type="ARBA" id="ARBA00022723"/>
    </source>
</evidence>
<dbReference type="PROSITE" id="PS01359">
    <property type="entry name" value="ZF_PHD_1"/>
    <property type="match status" value="1"/>
</dbReference>
<dbReference type="EMBL" id="GG680729">
    <property type="protein sequence ID" value="EER06486.1"/>
    <property type="molecule type" value="Genomic_DNA"/>
</dbReference>